<dbReference type="InterPro" id="IPR008915">
    <property type="entry name" value="Peptidase_M50"/>
</dbReference>
<organism evidence="9 10">
    <name type="scientific">Roseateles saccharophilus</name>
    <name type="common">Pseudomonas saccharophila</name>
    <dbReference type="NCBI Taxonomy" id="304"/>
    <lineage>
        <taxon>Bacteria</taxon>
        <taxon>Pseudomonadati</taxon>
        <taxon>Pseudomonadota</taxon>
        <taxon>Betaproteobacteria</taxon>
        <taxon>Burkholderiales</taxon>
        <taxon>Sphaerotilaceae</taxon>
        <taxon>Roseateles</taxon>
    </lineage>
</organism>
<feature type="domain" description="Peptidase M50" evidence="8">
    <location>
        <begin position="21"/>
        <end position="177"/>
    </location>
</feature>
<feature type="transmembrane region" description="Helical" evidence="7">
    <location>
        <begin position="133"/>
        <end position="155"/>
    </location>
</feature>
<evidence type="ECO:0000256" key="1">
    <source>
        <dbReference type="ARBA" id="ARBA00001947"/>
    </source>
</evidence>
<protein>
    <submittedName>
        <fullName evidence="9">Membrane-associated protease RseP (Regulator of RpoE activity)</fullName>
    </submittedName>
</protein>
<comment type="subcellular location">
    <subcellularLocation>
        <location evidence="2">Membrane</location>
        <topology evidence="2">Multi-pass membrane protein</topology>
    </subcellularLocation>
</comment>
<evidence type="ECO:0000256" key="3">
    <source>
        <dbReference type="ARBA" id="ARBA00007931"/>
    </source>
</evidence>
<keyword evidence="9" id="KW-0378">Hydrolase</keyword>
<comment type="caution">
    <text evidence="9">The sequence shown here is derived from an EMBL/GenBank/DDBJ whole genome shotgun (WGS) entry which is preliminary data.</text>
</comment>
<evidence type="ECO:0000313" key="10">
    <source>
        <dbReference type="Proteomes" id="UP001180453"/>
    </source>
</evidence>
<dbReference type="EMBL" id="JAVDXU010000006">
    <property type="protein sequence ID" value="MDR7272845.1"/>
    <property type="molecule type" value="Genomic_DNA"/>
</dbReference>
<keyword evidence="4 7" id="KW-0812">Transmembrane</keyword>
<evidence type="ECO:0000256" key="6">
    <source>
        <dbReference type="ARBA" id="ARBA00023136"/>
    </source>
</evidence>
<gene>
    <name evidence="9" type="ORF">J2X20_005530</name>
</gene>
<evidence type="ECO:0000256" key="4">
    <source>
        <dbReference type="ARBA" id="ARBA00022692"/>
    </source>
</evidence>
<dbReference type="RefSeq" id="WP_310272611.1">
    <property type="nucleotide sequence ID" value="NZ_JAVDXU010000006.1"/>
</dbReference>
<keyword evidence="10" id="KW-1185">Reference proteome</keyword>
<accession>A0ABU1YVF3</accession>
<comment type="similarity">
    <text evidence="3">Belongs to the peptidase M50B family.</text>
</comment>
<dbReference type="Proteomes" id="UP001180453">
    <property type="component" value="Unassembled WGS sequence"/>
</dbReference>
<reference evidence="9 10" key="1">
    <citation type="submission" date="2023-07" db="EMBL/GenBank/DDBJ databases">
        <title>Sorghum-associated microbial communities from plants grown in Nebraska, USA.</title>
        <authorList>
            <person name="Schachtman D."/>
        </authorList>
    </citation>
    <scope>NUCLEOTIDE SEQUENCE [LARGE SCALE GENOMIC DNA]</scope>
    <source>
        <strain evidence="9 10">BE314</strain>
    </source>
</reference>
<dbReference type="GO" id="GO:0008233">
    <property type="term" value="F:peptidase activity"/>
    <property type="evidence" value="ECO:0007669"/>
    <property type="project" value="UniProtKB-KW"/>
</dbReference>
<comment type="cofactor">
    <cofactor evidence="1">
        <name>Zn(2+)</name>
        <dbReference type="ChEBI" id="CHEBI:29105"/>
    </cofactor>
</comment>
<name>A0ABU1YVF3_ROSSA</name>
<feature type="transmembrane region" description="Helical" evidence="7">
    <location>
        <begin position="193"/>
        <end position="215"/>
    </location>
</feature>
<dbReference type="GO" id="GO:0006508">
    <property type="term" value="P:proteolysis"/>
    <property type="evidence" value="ECO:0007669"/>
    <property type="project" value="UniProtKB-KW"/>
</dbReference>
<sequence length="217" mass="21845">MLNLLLAGALVAFIHLGTMAVVGSALGAQLLSVAFGAGPTLWRTPRFHLRALPIGGAVRFLHSVDDPVPEGAEHRALDRRPLLAQLATLLSGCAVLLALAVGLLGAGGIAAFLALPAQLFGGAISPFGDAQALLHQAAVGVQAAPFSAVLGVVAAKVAALNLLPLQLLNGGAALAVLGRRLGVAGLWPAAATHALFCVWAALALAWFLALGTYVISA</sequence>
<keyword evidence="5 7" id="KW-1133">Transmembrane helix</keyword>
<evidence type="ECO:0000256" key="5">
    <source>
        <dbReference type="ARBA" id="ARBA00022989"/>
    </source>
</evidence>
<keyword evidence="6 7" id="KW-0472">Membrane</keyword>
<evidence type="ECO:0000256" key="7">
    <source>
        <dbReference type="SAM" id="Phobius"/>
    </source>
</evidence>
<feature type="transmembrane region" description="Helical" evidence="7">
    <location>
        <begin position="167"/>
        <end position="187"/>
    </location>
</feature>
<evidence type="ECO:0000259" key="8">
    <source>
        <dbReference type="Pfam" id="PF02163"/>
    </source>
</evidence>
<keyword evidence="9" id="KW-0645">Protease</keyword>
<dbReference type="Pfam" id="PF02163">
    <property type="entry name" value="Peptidase_M50"/>
    <property type="match status" value="1"/>
</dbReference>
<evidence type="ECO:0000313" key="9">
    <source>
        <dbReference type="EMBL" id="MDR7272845.1"/>
    </source>
</evidence>
<proteinExistence type="inferred from homology"/>
<evidence type="ECO:0000256" key="2">
    <source>
        <dbReference type="ARBA" id="ARBA00004141"/>
    </source>
</evidence>